<dbReference type="NCBIfam" id="NF047778">
    <property type="entry name" value="LIC_10450_fam"/>
    <property type="match status" value="1"/>
</dbReference>
<evidence type="ECO:0000313" key="3">
    <source>
        <dbReference type="Proteomes" id="UP000245263"/>
    </source>
</evidence>
<gene>
    <name evidence="2" type="ORF">LPTSP3_g30480</name>
</gene>
<feature type="region of interest" description="Disordered" evidence="1">
    <location>
        <begin position="68"/>
        <end position="111"/>
    </location>
</feature>
<dbReference type="Proteomes" id="UP000245263">
    <property type="component" value="Chromosome 1"/>
</dbReference>
<proteinExistence type="predicted"/>
<feature type="compositionally biased region" description="Low complexity" evidence="1">
    <location>
        <begin position="129"/>
        <end position="144"/>
    </location>
</feature>
<organism evidence="2 3">
    <name type="scientific">Leptospira kobayashii</name>
    <dbReference type="NCBI Taxonomy" id="1917830"/>
    <lineage>
        <taxon>Bacteria</taxon>
        <taxon>Pseudomonadati</taxon>
        <taxon>Spirochaetota</taxon>
        <taxon>Spirochaetia</taxon>
        <taxon>Leptospirales</taxon>
        <taxon>Leptospiraceae</taxon>
        <taxon>Leptospira</taxon>
    </lineage>
</organism>
<keyword evidence="3" id="KW-1185">Reference proteome</keyword>
<accession>A0ABM7UM49</accession>
<feature type="region of interest" description="Disordered" evidence="1">
    <location>
        <begin position="123"/>
        <end position="148"/>
    </location>
</feature>
<evidence type="ECO:0000256" key="1">
    <source>
        <dbReference type="SAM" id="MobiDB-lite"/>
    </source>
</evidence>
<dbReference type="RefSeq" id="WP_109020970.1">
    <property type="nucleotide sequence ID" value="NZ_AP025028.1"/>
</dbReference>
<feature type="compositionally biased region" description="Polar residues" evidence="1">
    <location>
        <begin position="68"/>
        <end position="84"/>
    </location>
</feature>
<dbReference type="EMBL" id="AP025028">
    <property type="protein sequence ID" value="BDA80118.1"/>
    <property type="molecule type" value="Genomic_DNA"/>
</dbReference>
<evidence type="ECO:0000313" key="2">
    <source>
        <dbReference type="EMBL" id="BDA80118.1"/>
    </source>
</evidence>
<evidence type="ECO:0008006" key="4">
    <source>
        <dbReference type="Google" id="ProtNLM"/>
    </source>
</evidence>
<protein>
    <recommendedName>
        <fullName evidence="4">Lipoprotein</fullName>
    </recommendedName>
</protein>
<reference evidence="2 3" key="1">
    <citation type="submission" date="2021-08" db="EMBL/GenBank/DDBJ databases">
        <title>Complete genome sequence of Leptospira kobayashii strain E30.</title>
        <authorList>
            <person name="Nakao R."/>
            <person name="Nakamura S."/>
            <person name="Masuzawa T."/>
            <person name="Koizumi N."/>
        </authorList>
    </citation>
    <scope>NUCLEOTIDE SEQUENCE [LARGE SCALE GENOMIC DNA]</scope>
    <source>
        <strain evidence="2 3">E30</strain>
    </source>
</reference>
<feature type="compositionally biased region" description="Basic and acidic residues" evidence="1">
    <location>
        <begin position="85"/>
        <end position="99"/>
    </location>
</feature>
<name>A0ABM7UM49_9LEPT</name>
<sequence length="334" mass="38430">MTPDKGKGNYIRIDSISEIDPNRMSISQINQRFIDKDDNRYALRFNKDTRRIEIIKITSAKEFEVVSTTGDTNIPSKPTLSSIKDLSETSKRIPPKESENQNTPPEEPTDFLMEGDIDLNIMDGTETVSHPSSLSLDSDTSPSLQPNLETTEFRPARGLIDHFIKMLGTYKERSNAIIKNLQASRIFEITGDPSENKNIVGNLAREFESQVFEALDKMVDLHKEMSSYPRPITYYISKAPADKREEMKLIESDKDKLDNLHLFEMQRHAETIIKDLKKLSLQLMNILNLKTETQVKQLQYPNQLMYVDAKTASLYFSQDLDKSIMEVENWKKQK</sequence>